<evidence type="ECO:0000313" key="2">
    <source>
        <dbReference type="Proteomes" id="UP001652623"/>
    </source>
</evidence>
<dbReference type="Pfam" id="PF24626">
    <property type="entry name" value="SH3_Tf2-1"/>
    <property type="match status" value="1"/>
</dbReference>
<protein>
    <submittedName>
        <fullName evidence="3">Uncharacterized protein LOC112491244</fullName>
    </submittedName>
</protein>
<dbReference type="GeneID" id="112491244"/>
<name>A0ABM4A7R3_ZIZJJ</name>
<dbReference type="PANTHER" id="PTHR46148">
    <property type="entry name" value="CHROMO DOMAIN-CONTAINING PROTEIN"/>
    <property type="match status" value="1"/>
</dbReference>
<dbReference type="RefSeq" id="XP_060672775.1">
    <property type="nucleotide sequence ID" value="XM_060816792.1"/>
</dbReference>
<dbReference type="Proteomes" id="UP001652623">
    <property type="component" value="Chromosome 4"/>
</dbReference>
<dbReference type="InterPro" id="IPR056924">
    <property type="entry name" value="SH3_Tf2-1"/>
</dbReference>
<keyword evidence="2" id="KW-1185">Reference proteome</keyword>
<reference evidence="3" key="1">
    <citation type="submission" date="2025-08" db="UniProtKB">
        <authorList>
            <consortium name="RefSeq"/>
        </authorList>
    </citation>
    <scope>IDENTIFICATION</scope>
    <source>
        <tissue evidence="3">Seedling</tissue>
    </source>
</reference>
<feature type="domain" description="Tf2-1-like SH3-like" evidence="1">
    <location>
        <begin position="51"/>
        <end position="84"/>
    </location>
</feature>
<gene>
    <name evidence="3" type="primary">LOC112491244</name>
</gene>
<sequence length="107" mass="12281">MGERKLLGPEIVQATVDKVNIIWAKVKAAQDKQKSYVNVHRKDLEFEVGDQIVEMIGSVAYMLNLPKELSRVHDVFHISMLHKYILDSSHVLETPHIKLKDDLSCEE</sequence>
<evidence type="ECO:0000259" key="1">
    <source>
        <dbReference type="Pfam" id="PF24626"/>
    </source>
</evidence>
<evidence type="ECO:0000313" key="3">
    <source>
        <dbReference type="RefSeq" id="XP_060672775.1"/>
    </source>
</evidence>
<accession>A0ABM4A7R3</accession>
<proteinExistence type="predicted"/>
<organism evidence="2 3">
    <name type="scientific">Ziziphus jujuba</name>
    <name type="common">Chinese jujube</name>
    <name type="synonym">Ziziphus sativa</name>
    <dbReference type="NCBI Taxonomy" id="326968"/>
    <lineage>
        <taxon>Eukaryota</taxon>
        <taxon>Viridiplantae</taxon>
        <taxon>Streptophyta</taxon>
        <taxon>Embryophyta</taxon>
        <taxon>Tracheophyta</taxon>
        <taxon>Spermatophyta</taxon>
        <taxon>Magnoliopsida</taxon>
        <taxon>eudicotyledons</taxon>
        <taxon>Gunneridae</taxon>
        <taxon>Pentapetalae</taxon>
        <taxon>rosids</taxon>
        <taxon>fabids</taxon>
        <taxon>Rosales</taxon>
        <taxon>Rhamnaceae</taxon>
        <taxon>Paliureae</taxon>
        <taxon>Ziziphus</taxon>
    </lineage>
</organism>
<dbReference type="PANTHER" id="PTHR46148:SF60">
    <property type="entry name" value="CHROMO DOMAIN-CONTAINING PROTEIN"/>
    <property type="match status" value="1"/>
</dbReference>